<dbReference type="EMBL" id="FOAG01000010">
    <property type="protein sequence ID" value="SEL94804.1"/>
    <property type="molecule type" value="Genomic_DNA"/>
</dbReference>
<accession>A0A1H7UDH4</accession>
<dbReference type="PANTHER" id="PTHR21089">
    <property type="entry name" value="SHIKIMATE DEHYDROGENASE"/>
    <property type="match status" value="1"/>
</dbReference>
<dbReference type="SUPFAM" id="SSF51735">
    <property type="entry name" value="NAD(P)-binding Rossmann-fold domains"/>
    <property type="match status" value="1"/>
</dbReference>
<dbReference type="AlphaFoldDB" id="A0A1H7UDH4"/>
<dbReference type="PANTHER" id="PTHR21089:SF1">
    <property type="entry name" value="BIFUNCTIONAL 3-DEHYDROQUINATE DEHYDRATASE_SHIKIMATE DEHYDROGENASE, CHLOROPLASTIC"/>
    <property type="match status" value="1"/>
</dbReference>
<evidence type="ECO:0000259" key="5">
    <source>
        <dbReference type="Pfam" id="PF08501"/>
    </source>
</evidence>
<dbReference type="Gene3D" id="3.40.50.720">
    <property type="entry name" value="NAD(P)-binding Rossmann-like Domain"/>
    <property type="match status" value="1"/>
</dbReference>
<evidence type="ECO:0000313" key="7">
    <source>
        <dbReference type="Proteomes" id="UP000199582"/>
    </source>
</evidence>
<dbReference type="GO" id="GO:0009073">
    <property type="term" value="P:aromatic amino acid family biosynthetic process"/>
    <property type="evidence" value="ECO:0007669"/>
    <property type="project" value="UniProtKB-KW"/>
</dbReference>
<dbReference type="InterPro" id="IPR028939">
    <property type="entry name" value="P5C_Rdtase_cat_N"/>
</dbReference>
<evidence type="ECO:0000256" key="2">
    <source>
        <dbReference type="ARBA" id="ARBA00023002"/>
    </source>
</evidence>
<dbReference type="Proteomes" id="UP000199582">
    <property type="component" value="Unassembled WGS sequence"/>
</dbReference>
<sequence length="283" mass="29651">MTETPTGSVRLGLIGDNISRSKSPRLHRTAGRLAGLNVTYDRLIPRDLGLSFDETFELARAGGFRGINVTYPYKELVAGKVQISDPLVRAIGAVNTIVFEPSGPQGFNTDYSGFMSAYRAVMGQAPPGTVCLIGTGGVGKAVAFGLLGLGAETIRCVDLDPTKAAALAKALCNVGSDTRIEPATDALQAVIGADGIINCTPLGMVGIGGTPLPASTMTGARWAFDAVYTPVETEFLRDATAAGLDVISGYELFFGQGVDAWRIFTGIDLDWSALRTAIEGDEL</sequence>
<dbReference type="Pfam" id="PF08501">
    <property type="entry name" value="Shikimate_dh_N"/>
    <property type="match status" value="1"/>
</dbReference>
<keyword evidence="2" id="KW-0560">Oxidoreductase</keyword>
<dbReference type="InterPro" id="IPR013708">
    <property type="entry name" value="Shikimate_DH-bd_N"/>
</dbReference>
<feature type="domain" description="Pyrroline-5-carboxylate reductase catalytic N-terminal" evidence="4">
    <location>
        <begin position="129"/>
        <end position="203"/>
    </location>
</feature>
<evidence type="ECO:0000313" key="6">
    <source>
        <dbReference type="EMBL" id="SEL94804.1"/>
    </source>
</evidence>
<dbReference type="GO" id="GO:0004764">
    <property type="term" value="F:shikimate 3-dehydrogenase (NADP+) activity"/>
    <property type="evidence" value="ECO:0007669"/>
    <property type="project" value="InterPro"/>
</dbReference>
<organism evidence="6 7">
    <name type="scientific">Roseovarius azorensis</name>
    <dbReference type="NCBI Taxonomy" id="1287727"/>
    <lineage>
        <taxon>Bacteria</taxon>
        <taxon>Pseudomonadati</taxon>
        <taxon>Pseudomonadota</taxon>
        <taxon>Alphaproteobacteria</taxon>
        <taxon>Rhodobacterales</taxon>
        <taxon>Roseobacteraceae</taxon>
        <taxon>Roseovarius</taxon>
    </lineage>
</organism>
<dbReference type="STRING" id="1287727.SAMN05443999_11047"/>
<dbReference type="InterPro" id="IPR036291">
    <property type="entry name" value="NAD(P)-bd_dom_sf"/>
</dbReference>
<dbReference type="InterPro" id="IPR022893">
    <property type="entry name" value="Shikimate_DH_fam"/>
</dbReference>
<dbReference type="GO" id="GO:0009423">
    <property type="term" value="P:chorismate biosynthetic process"/>
    <property type="evidence" value="ECO:0007669"/>
    <property type="project" value="TreeGrafter"/>
</dbReference>
<keyword evidence="3" id="KW-0028">Amino-acid biosynthesis</keyword>
<comment type="pathway">
    <text evidence="1">Metabolic intermediate biosynthesis; chorismate biosynthesis; chorismate from D-erythrose 4-phosphate and phosphoenolpyruvate: step 4/7.</text>
</comment>
<feature type="domain" description="Shikimate dehydrogenase substrate binding N-terminal" evidence="5">
    <location>
        <begin position="13"/>
        <end position="97"/>
    </location>
</feature>
<dbReference type="RefSeq" id="WP_093038368.1">
    <property type="nucleotide sequence ID" value="NZ_FOAG01000010.1"/>
</dbReference>
<gene>
    <name evidence="6" type="ORF">SAMN05443999_11047</name>
</gene>
<dbReference type="OrthoDB" id="9792692at2"/>
<evidence type="ECO:0000259" key="4">
    <source>
        <dbReference type="Pfam" id="PF03807"/>
    </source>
</evidence>
<reference evidence="6 7" key="1">
    <citation type="submission" date="2016-10" db="EMBL/GenBank/DDBJ databases">
        <authorList>
            <person name="de Groot N.N."/>
        </authorList>
    </citation>
    <scope>NUCLEOTIDE SEQUENCE [LARGE SCALE GENOMIC DNA]</scope>
    <source>
        <strain evidence="6 7">DSM 100674</strain>
    </source>
</reference>
<proteinExistence type="predicted"/>
<dbReference type="SUPFAM" id="SSF53223">
    <property type="entry name" value="Aminoacid dehydrogenase-like, N-terminal domain"/>
    <property type="match status" value="1"/>
</dbReference>
<protein>
    <submittedName>
        <fullName evidence="6">Shikimate dehydrogenase</fullName>
    </submittedName>
</protein>
<dbReference type="Pfam" id="PF03807">
    <property type="entry name" value="F420_oxidored"/>
    <property type="match status" value="1"/>
</dbReference>
<dbReference type="InterPro" id="IPR046346">
    <property type="entry name" value="Aminoacid_DH-like_N_sf"/>
</dbReference>
<dbReference type="CDD" id="cd01065">
    <property type="entry name" value="NAD_bind_Shikimate_DH"/>
    <property type="match status" value="1"/>
</dbReference>
<evidence type="ECO:0000256" key="1">
    <source>
        <dbReference type="ARBA" id="ARBA00004871"/>
    </source>
</evidence>
<dbReference type="GO" id="GO:0019632">
    <property type="term" value="P:shikimate metabolic process"/>
    <property type="evidence" value="ECO:0007669"/>
    <property type="project" value="TreeGrafter"/>
</dbReference>
<keyword evidence="3" id="KW-0057">Aromatic amino acid biosynthesis</keyword>
<keyword evidence="7" id="KW-1185">Reference proteome</keyword>
<dbReference type="Gene3D" id="3.40.50.10860">
    <property type="entry name" value="Leucine Dehydrogenase, chain A, domain 1"/>
    <property type="match status" value="1"/>
</dbReference>
<name>A0A1H7UDH4_9RHOB</name>
<evidence type="ECO:0000256" key="3">
    <source>
        <dbReference type="ARBA" id="ARBA00023141"/>
    </source>
</evidence>